<feature type="transmembrane region" description="Helical" evidence="2">
    <location>
        <begin position="20"/>
        <end position="43"/>
    </location>
</feature>
<reference evidence="4 5" key="1">
    <citation type="submission" date="2015-09" db="EMBL/GenBank/DDBJ databases">
        <title>Draft genome of the parasitic nematode Teladorsagia circumcincta isolate WARC Sus (inbred).</title>
        <authorList>
            <person name="Mitreva M."/>
        </authorList>
    </citation>
    <scope>NUCLEOTIDE SEQUENCE [LARGE SCALE GENOMIC DNA]</scope>
    <source>
        <strain evidence="4 5">S</strain>
    </source>
</reference>
<dbReference type="Pfam" id="PF01484">
    <property type="entry name" value="Col_cuticle_N"/>
    <property type="match status" value="1"/>
</dbReference>
<protein>
    <submittedName>
        <fullName evidence="4">Nematode cuticle collagen domain protein</fullName>
    </submittedName>
</protein>
<dbReference type="SMART" id="SM01088">
    <property type="entry name" value="Col_cuticle_N"/>
    <property type="match status" value="1"/>
</dbReference>
<name>A0A2G9V5B3_TELCI</name>
<keyword evidence="4" id="KW-0176">Collagen</keyword>
<dbReference type="GO" id="GO:0005581">
    <property type="term" value="C:collagen trimer"/>
    <property type="evidence" value="ECO:0007669"/>
    <property type="project" value="UniProtKB-KW"/>
</dbReference>
<dbReference type="Proteomes" id="UP000230423">
    <property type="component" value="Unassembled WGS sequence"/>
</dbReference>
<evidence type="ECO:0000259" key="3">
    <source>
        <dbReference type="SMART" id="SM01088"/>
    </source>
</evidence>
<gene>
    <name evidence="4" type="ORF">TELCIR_00293</name>
</gene>
<organism evidence="4 5">
    <name type="scientific">Teladorsagia circumcincta</name>
    <name type="common">Brown stomach worm</name>
    <name type="synonym">Ostertagia circumcincta</name>
    <dbReference type="NCBI Taxonomy" id="45464"/>
    <lineage>
        <taxon>Eukaryota</taxon>
        <taxon>Metazoa</taxon>
        <taxon>Ecdysozoa</taxon>
        <taxon>Nematoda</taxon>
        <taxon>Chromadorea</taxon>
        <taxon>Rhabditida</taxon>
        <taxon>Rhabditina</taxon>
        <taxon>Rhabditomorpha</taxon>
        <taxon>Strongyloidea</taxon>
        <taxon>Trichostrongylidae</taxon>
        <taxon>Teladorsagia</taxon>
    </lineage>
</organism>
<dbReference type="OrthoDB" id="5872583at2759"/>
<proteinExistence type="predicted"/>
<evidence type="ECO:0000313" key="4">
    <source>
        <dbReference type="EMBL" id="PIO77586.1"/>
    </source>
</evidence>
<keyword evidence="2" id="KW-1133">Transmembrane helix</keyword>
<keyword evidence="2" id="KW-0472">Membrane</keyword>
<dbReference type="AlphaFoldDB" id="A0A2G9V5B3"/>
<evidence type="ECO:0000256" key="1">
    <source>
        <dbReference type="ARBA" id="ARBA00022737"/>
    </source>
</evidence>
<keyword evidence="5" id="KW-1185">Reference proteome</keyword>
<dbReference type="InterPro" id="IPR002486">
    <property type="entry name" value="Col_cuticle_N"/>
</dbReference>
<keyword evidence="1" id="KW-0677">Repeat</keyword>
<sequence>MYATQMLIRLEAEADGLRRAAFVGVTLSTATTVLCILYVPLLYNYMQEMHTILQNEIAFCKTRSGSIWKEIARTQVALHYC</sequence>
<feature type="domain" description="Nematode cuticle collagen N-terminal" evidence="3">
    <location>
        <begin position="19"/>
        <end position="71"/>
    </location>
</feature>
<evidence type="ECO:0000256" key="2">
    <source>
        <dbReference type="SAM" id="Phobius"/>
    </source>
</evidence>
<keyword evidence="2" id="KW-0812">Transmembrane</keyword>
<evidence type="ECO:0000313" key="5">
    <source>
        <dbReference type="Proteomes" id="UP000230423"/>
    </source>
</evidence>
<dbReference type="GO" id="GO:0042302">
    <property type="term" value="F:structural constituent of cuticle"/>
    <property type="evidence" value="ECO:0007669"/>
    <property type="project" value="InterPro"/>
</dbReference>
<accession>A0A2G9V5B3</accession>
<dbReference type="EMBL" id="KZ344992">
    <property type="protein sequence ID" value="PIO77586.1"/>
    <property type="molecule type" value="Genomic_DNA"/>
</dbReference>